<protein>
    <submittedName>
        <fullName evidence="1">Uncharacterized protein</fullName>
    </submittedName>
</protein>
<organism evidence="1 2">
    <name type="scientific">Mesorhizobium salmacidum</name>
    <dbReference type="NCBI Taxonomy" id="3015171"/>
    <lineage>
        <taxon>Bacteria</taxon>
        <taxon>Pseudomonadati</taxon>
        <taxon>Pseudomonadota</taxon>
        <taxon>Alphaproteobacteria</taxon>
        <taxon>Hyphomicrobiales</taxon>
        <taxon>Phyllobacteriaceae</taxon>
        <taxon>Mesorhizobium</taxon>
    </lineage>
</organism>
<name>A0ABU8KT70_9HYPH</name>
<dbReference type="Proteomes" id="UP001387293">
    <property type="component" value="Unassembled WGS sequence"/>
</dbReference>
<comment type="caution">
    <text evidence="1">The sequence shown here is derived from an EMBL/GenBank/DDBJ whole genome shotgun (WGS) entry which is preliminary data.</text>
</comment>
<dbReference type="EMBL" id="JAPYKS010000003">
    <property type="protein sequence ID" value="MEI9408295.1"/>
    <property type="molecule type" value="Genomic_DNA"/>
</dbReference>
<dbReference type="RefSeq" id="WP_337105469.1">
    <property type="nucleotide sequence ID" value="NZ_JAPYKS010000003.1"/>
</dbReference>
<accession>A0ABU8KT70</accession>
<evidence type="ECO:0000313" key="2">
    <source>
        <dbReference type="Proteomes" id="UP001387293"/>
    </source>
</evidence>
<keyword evidence="2" id="KW-1185">Reference proteome</keyword>
<reference evidence="1 2" key="1">
    <citation type="submission" date="2022-12" db="EMBL/GenBank/DDBJ databases">
        <authorList>
            <person name="Muema E."/>
        </authorList>
    </citation>
    <scope>NUCLEOTIDE SEQUENCE [LARGE SCALE GENOMIC DNA]</scope>
    <source>
        <strain evidence="2">1326</strain>
    </source>
</reference>
<gene>
    <name evidence="1" type="ORF">O7A60_05885</name>
</gene>
<sequence>MDLNNLDGEAPLNFLSIDKLFTEYVVAKGSAMADSGIEAKTLHPAVDFNVQFKVDNGTDLVLYADDPTFLELAQDPGSGTHRSGRVPDGAVAALRLRRICPAIRHCT</sequence>
<evidence type="ECO:0000313" key="1">
    <source>
        <dbReference type="EMBL" id="MEI9408295.1"/>
    </source>
</evidence>
<proteinExistence type="predicted"/>